<gene>
    <name evidence="6" type="ORF">Sv326_1305</name>
</gene>
<dbReference type="PROSITE" id="PS51379">
    <property type="entry name" value="4FE4S_FER_2"/>
    <property type="match status" value="2"/>
</dbReference>
<feature type="domain" description="ABC transporter" evidence="4">
    <location>
        <begin position="66"/>
        <end position="309"/>
    </location>
</feature>
<keyword evidence="2" id="KW-0067">ATP-binding</keyword>
<dbReference type="AlphaFoldDB" id="A0A7D6BGH5"/>
<feature type="domain" description="4Fe-4S ferredoxin-type" evidence="5">
    <location>
        <begin position="4"/>
        <end position="34"/>
    </location>
</feature>
<evidence type="ECO:0000256" key="2">
    <source>
        <dbReference type="ARBA" id="ARBA00022840"/>
    </source>
</evidence>
<dbReference type="Gene3D" id="3.40.50.300">
    <property type="entry name" value="P-loop containing nucleotide triphosphate hydrolases"/>
    <property type="match status" value="2"/>
</dbReference>
<dbReference type="EMBL" id="CP058998">
    <property type="protein sequence ID" value="QLJ53480.1"/>
    <property type="molecule type" value="Genomic_DNA"/>
</dbReference>
<name>A0A7D6BGH5_FERL1</name>
<dbReference type="InterPro" id="IPR017871">
    <property type="entry name" value="ABC_transporter-like_CS"/>
</dbReference>
<dbReference type="Pfam" id="PF00005">
    <property type="entry name" value="ABC_tran"/>
    <property type="match status" value="2"/>
</dbReference>
<dbReference type="InterPro" id="IPR007209">
    <property type="entry name" value="RNaseL-inhib-like_metal-bd_dom"/>
</dbReference>
<dbReference type="SUPFAM" id="SSF52540">
    <property type="entry name" value="P-loop containing nucleoside triphosphate hydrolases"/>
    <property type="match status" value="2"/>
</dbReference>
<evidence type="ECO:0000259" key="4">
    <source>
        <dbReference type="PROSITE" id="PS50893"/>
    </source>
</evidence>
<dbReference type="Proteomes" id="UP000510821">
    <property type="component" value="Chromosome"/>
</dbReference>
<evidence type="ECO:0000256" key="1">
    <source>
        <dbReference type="ARBA" id="ARBA00022741"/>
    </source>
</evidence>
<dbReference type="InterPro" id="IPR003439">
    <property type="entry name" value="ABC_transporter-like_ATP-bd"/>
</dbReference>
<dbReference type="SUPFAM" id="SSF54862">
    <property type="entry name" value="4Fe-4S ferredoxins"/>
    <property type="match status" value="1"/>
</dbReference>
<evidence type="ECO:0000259" key="5">
    <source>
        <dbReference type="PROSITE" id="PS51379"/>
    </source>
</evidence>
<dbReference type="PROSITE" id="PS00211">
    <property type="entry name" value="ABC_TRANSPORTER_1"/>
    <property type="match status" value="2"/>
</dbReference>
<feature type="region of interest" description="Disordered" evidence="3">
    <location>
        <begin position="559"/>
        <end position="587"/>
    </location>
</feature>
<feature type="domain" description="4Fe-4S ferredoxin-type" evidence="5">
    <location>
        <begin position="42"/>
        <end position="71"/>
    </location>
</feature>
<dbReference type="PANTHER" id="PTHR19248">
    <property type="entry name" value="ATP-BINDING TRANSPORT PROTEIN-RELATED"/>
    <property type="match status" value="1"/>
</dbReference>
<feature type="domain" description="ABC transporter" evidence="4">
    <location>
        <begin position="311"/>
        <end position="551"/>
    </location>
</feature>
<dbReference type="PRINTS" id="PR01868">
    <property type="entry name" value="ABCEFAMILY"/>
</dbReference>
<dbReference type="InterPro" id="IPR027417">
    <property type="entry name" value="P-loop_NTPase"/>
</dbReference>
<organism evidence="6 7">
    <name type="scientific">Fermentimicrarchaeum limneticum</name>
    <dbReference type="NCBI Taxonomy" id="2795018"/>
    <lineage>
        <taxon>Archaea</taxon>
        <taxon>Candidatus Micrarchaeota</taxon>
        <taxon>Candidatus Fermentimicrarchaeales</taxon>
        <taxon>Candidatus Fermentimicrarchaeaceae</taxon>
        <taxon>Candidatus Fermentimicrarchaeum</taxon>
    </lineage>
</organism>
<dbReference type="InterPro" id="IPR003593">
    <property type="entry name" value="AAA+_ATPase"/>
</dbReference>
<dbReference type="InterPro" id="IPR017900">
    <property type="entry name" value="4Fe4S_Fe_S_CS"/>
</dbReference>
<dbReference type="GO" id="GO:0005524">
    <property type="term" value="F:ATP binding"/>
    <property type="evidence" value="ECO:0007669"/>
    <property type="project" value="UniProtKB-KW"/>
</dbReference>
<sequence length="587" mass="65707">MGVRIAIVDRDKCIKKKCGYLCQKVCPGVRMGDETVTVDAEGFPVISETLCTGCGICVKKCPVNAIKIINLPHEAGKLIFQYGVNAFRLYNLPLPKKGAVVGLIGANGIGKSTALEILSGRLKPNLGNYGKDASWEDIIGQFKGQELQNYFESLKKKGVKVSYKPQMIDRLPEVFKETVSKFLKRNDERKKFDEAVDEFELNECLRRKIANLSGGELQRMAICAAYLKDADVYYFDEPSSYLDIKQRLKVARNLEKLAKYRAVMVVEHDLAVLDYLSEYVHVFYGVSGAYGVVSKLKGVRNGINEYLAGYLKEENVRFRETEIRFTAGSVERKGGEVLFQYEGMEKGYPGFSLKCSSGDVRKGEVIGAIGPNAIGKSTFVKLLAGVEKPDKGEVGDRLRVAYKPQYIKSDFEGTVREMVDSAGNLNKDVFEKEVKERLSLTELMEKNVKNLSGGELQRVAIALCISQEADLYLLDEPSAFLDVEQRLIFADVLGRVMEGSEKSAFVVDHDIILIDSISDRLIVFQGRSGVEGFANKPEGKRDGMNHFLKDVDVTLRRDKDSLRPRVNKPGSVMDREQKQAGEYYYHK</sequence>
<accession>A0A7D6BGH5</accession>
<dbReference type="PROSITE" id="PS50893">
    <property type="entry name" value="ABC_TRANSPORTER_2"/>
    <property type="match status" value="2"/>
</dbReference>
<evidence type="ECO:0000313" key="6">
    <source>
        <dbReference type="EMBL" id="QLJ53480.1"/>
    </source>
</evidence>
<dbReference type="NCBIfam" id="NF009945">
    <property type="entry name" value="PRK13409.1"/>
    <property type="match status" value="1"/>
</dbReference>
<dbReference type="Pfam" id="PF00037">
    <property type="entry name" value="Fer4"/>
    <property type="match status" value="1"/>
</dbReference>
<evidence type="ECO:0000256" key="3">
    <source>
        <dbReference type="SAM" id="MobiDB-lite"/>
    </source>
</evidence>
<proteinExistence type="predicted"/>
<dbReference type="FunFam" id="3.40.50.300:FF:001546">
    <property type="entry name" value="RNase L inhibitor homolog"/>
    <property type="match status" value="1"/>
</dbReference>
<dbReference type="KEGG" id="flt:Sv326_1305"/>
<dbReference type="GO" id="GO:0016887">
    <property type="term" value="F:ATP hydrolysis activity"/>
    <property type="evidence" value="ECO:0007669"/>
    <property type="project" value="InterPro"/>
</dbReference>
<feature type="compositionally biased region" description="Basic and acidic residues" evidence="3">
    <location>
        <begin position="573"/>
        <end position="587"/>
    </location>
</feature>
<dbReference type="SMART" id="SM00382">
    <property type="entry name" value="AAA"/>
    <property type="match status" value="2"/>
</dbReference>
<dbReference type="PROSITE" id="PS00198">
    <property type="entry name" value="4FE4S_FER_1"/>
    <property type="match status" value="1"/>
</dbReference>
<dbReference type="InterPro" id="IPR017896">
    <property type="entry name" value="4Fe4S_Fe-S-bd"/>
</dbReference>
<dbReference type="Pfam" id="PF04068">
    <property type="entry name" value="Fer4_RLI"/>
    <property type="match status" value="1"/>
</dbReference>
<keyword evidence="1" id="KW-0547">Nucleotide-binding</keyword>
<dbReference type="InterPro" id="IPR013283">
    <property type="entry name" value="RLI1"/>
</dbReference>
<evidence type="ECO:0000313" key="7">
    <source>
        <dbReference type="Proteomes" id="UP000510821"/>
    </source>
</evidence>
<dbReference type="GO" id="GO:0016491">
    <property type="term" value="F:oxidoreductase activity"/>
    <property type="evidence" value="ECO:0007669"/>
    <property type="project" value="UniProtKB-ARBA"/>
</dbReference>
<protein>
    <submittedName>
        <fullName evidence="6">Ribosome biogenesis/translation initiation ATPase RLI</fullName>
    </submittedName>
</protein>
<reference evidence="7" key="1">
    <citation type="submission" date="2020-07" db="EMBL/GenBank/DDBJ databases">
        <title>Metabolic diversity and evolutionary history of the archaeal phylum ###Micrarchaeota### uncovered from a freshwater lake metagenome.</title>
        <authorList>
            <person name="Kadnikov V.V."/>
            <person name="Savvichev A.S."/>
            <person name="Mardanov A.V."/>
            <person name="Beletsky A.V."/>
            <person name="Chupakov A.V."/>
            <person name="Kokryatskaya N.M."/>
            <person name="Pimenov N.V."/>
            <person name="Ravin N.V."/>
        </authorList>
    </citation>
    <scope>NUCLEOTIDE SEQUENCE [LARGE SCALE GENOMIC DNA]</scope>
</reference>